<dbReference type="PROSITE" id="PS51257">
    <property type="entry name" value="PROKAR_LIPOPROTEIN"/>
    <property type="match status" value="1"/>
</dbReference>
<organism evidence="1 2">
    <name type="scientific">Leptospira weilii str. 2006001855</name>
    <dbReference type="NCBI Taxonomy" id="996804"/>
    <lineage>
        <taxon>Bacteria</taxon>
        <taxon>Pseudomonadati</taxon>
        <taxon>Spirochaetota</taxon>
        <taxon>Spirochaetia</taxon>
        <taxon>Leptospirales</taxon>
        <taxon>Leptospiraceae</taxon>
        <taxon>Leptospira</taxon>
    </lineage>
</organism>
<proteinExistence type="predicted"/>
<protein>
    <submittedName>
        <fullName evidence="1">Putative lipoprotein</fullName>
    </submittedName>
</protein>
<sequence>MDCKNGFQMVRKEMRCFGSKKSIQTLLASLGSCFQTRSYSRVLSNVKIRDSKVVRLEVAKIAISDNSKEST</sequence>
<dbReference type="Proteomes" id="UP000012101">
    <property type="component" value="Unassembled WGS sequence"/>
</dbReference>
<comment type="caution">
    <text evidence="1">The sequence shown here is derived from an EMBL/GenBank/DDBJ whole genome shotgun (WGS) entry which is preliminary data.</text>
</comment>
<evidence type="ECO:0000313" key="1">
    <source>
        <dbReference type="EMBL" id="EMM72550.1"/>
    </source>
</evidence>
<keyword evidence="1" id="KW-0449">Lipoprotein</keyword>
<accession>M6FJI0</accession>
<evidence type="ECO:0000313" key="2">
    <source>
        <dbReference type="Proteomes" id="UP000012101"/>
    </source>
</evidence>
<reference evidence="1 2" key="1">
    <citation type="submission" date="2013-01" db="EMBL/GenBank/DDBJ databases">
        <authorList>
            <person name="Harkins D.M."/>
            <person name="Durkin A.S."/>
            <person name="Brinkac L.M."/>
            <person name="Haft D.H."/>
            <person name="Selengut J.D."/>
            <person name="Sanka R."/>
            <person name="DePew J."/>
            <person name="Purushe J."/>
            <person name="Hospenthal D.R."/>
            <person name="Murray C.K."/>
            <person name="Pimentel G."/>
            <person name="Wasfy M."/>
            <person name="Vinetz J.M."/>
            <person name="Sutton G.G."/>
            <person name="Nierman W.C."/>
            <person name="Fouts D.E."/>
        </authorList>
    </citation>
    <scope>NUCLEOTIDE SEQUENCE [LARGE SCALE GENOMIC DNA]</scope>
    <source>
        <strain evidence="1 2">2006001855</strain>
    </source>
</reference>
<gene>
    <name evidence="1" type="ORF">LEP1GSC038_0548</name>
</gene>
<name>M6FJI0_9LEPT</name>
<dbReference type="EMBL" id="AFJM02000039">
    <property type="protein sequence ID" value="EMM72550.1"/>
    <property type="molecule type" value="Genomic_DNA"/>
</dbReference>
<dbReference type="AlphaFoldDB" id="M6FJI0"/>